<evidence type="ECO:0000256" key="1">
    <source>
        <dbReference type="SAM" id="MobiDB-lite"/>
    </source>
</evidence>
<dbReference type="EMBL" id="BOMF01000065">
    <property type="protein sequence ID" value="GID46085.1"/>
    <property type="molecule type" value="Genomic_DNA"/>
</dbReference>
<accession>A0ABQ3WIK0</accession>
<feature type="compositionally biased region" description="Low complexity" evidence="1">
    <location>
        <begin position="34"/>
        <end position="45"/>
    </location>
</feature>
<protein>
    <submittedName>
        <fullName evidence="2">Uncharacterized protein</fullName>
    </submittedName>
</protein>
<gene>
    <name evidence="2" type="ORF">Aca07nite_33600</name>
</gene>
<proteinExistence type="predicted"/>
<name>A0ABQ3WIK0_9ACTN</name>
<feature type="region of interest" description="Disordered" evidence="1">
    <location>
        <begin position="1"/>
        <end position="84"/>
    </location>
</feature>
<organism evidence="2">
    <name type="scientific">Actinoplanes campanulatus</name>
    <dbReference type="NCBI Taxonomy" id="113559"/>
    <lineage>
        <taxon>Bacteria</taxon>
        <taxon>Bacillati</taxon>
        <taxon>Actinomycetota</taxon>
        <taxon>Actinomycetes</taxon>
        <taxon>Micromonosporales</taxon>
        <taxon>Micromonosporaceae</taxon>
        <taxon>Actinoplanes</taxon>
    </lineage>
</organism>
<comment type="caution">
    <text evidence="2">The sequence shown here is derived from an EMBL/GenBank/DDBJ whole genome shotgun (WGS) entry which is preliminary data.</text>
</comment>
<sequence length="84" mass="8714">MEPTGRPGFGGGGIAVPEMGVKKRKQPPDSKPPTQAQATAGQQAAHPSARLRRTPSGPPKREAPPDSEPPTQAQETAGERPARA</sequence>
<reference evidence="2" key="1">
    <citation type="submission" date="2021-01" db="EMBL/GenBank/DDBJ databases">
        <title>Whole genome shotgun sequence of Actinoplanes capillaceus NBRC 16408.</title>
        <authorList>
            <person name="Komaki H."/>
            <person name="Tamura T."/>
        </authorList>
    </citation>
    <scope>NUCLEOTIDE SEQUENCE [LARGE SCALE GENOMIC DNA]</scope>
    <source>
        <strain evidence="2">NBRC 16408</strain>
    </source>
</reference>
<evidence type="ECO:0000313" key="2">
    <source>
        <dbReference type="EMBL" id="GID46085.1"/>
    </source>
</evidence>